<evidence type="ECO:0000313" key="2">
    <source>
        <dbReference type="EMBL" id="QJA50147.1"/>
    </source>
</evidence>
<protein>
    <submittedName>
        <fullName evidence="2">Uncharacterized protein</fullName>
    </submittedName>
</protein>
<feature type="region of interest" description="Disordered" evidence="1">
    <location>
        <begin position="1"/>
        <end position="23"/>
    </location>
</feature>
<proteinExistence type="predicted"/>
<dbReference type="EMBL" id="MT144177">
    <property type="protein sequence ID" value="QJA50147.1"/>
    <property type="molecule type" value="Genomic_DNA"/>
</dbReference>
<reference evidence="2" key="1">
    <citation type="submission" date="2020-03" db="EMBL/GenBank/DDBJ databases">
        <title>The deep terrestrial virosphere.</title>
        <authorList>
            <person name="Holmfeldt K."/>
            <person name="Nilsson E."/>
            <person name="Simone D."/>
            <person name="Lopez-Fernandez M."/>
            <person name="Wu X."/>
            <person name="de Brujin I."/>
            <person name="Lundin D."/>
            <person name="Andersson A."/>
            <person name="Bertilsson S."/>
            <person name="Dopson M."/>
        </authorList>
    </citation>
    <scope>NUCLEOTIDE SEQUENCE</scope>
    <source>
        <strain evidence="2">TM448A01626</strain>
        <strain evidence="3">TM448B00920</strain>
    </source>
</reference>
<evidence type="ECO:0000256" key="1">
    <source>
        <dbReference type="SAM" id="MobiDB-lite"/>
    </source>
</evidence>
<accession>A0A6H1ZS62</accession>
<dbReference type="AlphaFoldDB" id="A0A6H1ZS62"/>
<organism evidence="2">
    <name type="scientific">viral metagenome</name>
    <dbReference type="NCBI Taxonomy" id="1070528"/>
    <lineage>
        <taxon>unclassified sequences</taxon>
        <taxon>metagenomes</taxon>
        <taxon>organismal metagenomes</taxon>
    </lineage>
</organism>
<gene>
    <name evidence="2" type="ORF">TM448A01626_0004</name>
    <name evidence="3" type="ORF">TM448B00920_0004</name>
</gene>
<evidence type="ECO:0000313" key="3">
    <source>
        <dbReference type="EMBL" id="QJH97078.1"/>
    </source>
</evidence>
<name>A0A6H1ZS62_9ZZZZ</name>
<sequence length="219" mass="24998">MKGQNIMPKAKRQARPGDKDVNRFPTIKTTEIDAGIFTDQSILKEGIDDYEEELKEFTRMAGLTKESIEDDEAIFDHPVSGEGRATYSIDTKKMALIMLQTMVHTSGQYEGKPMYQRVGKILMVDPRILFKWNGIEKASIEKQASTIDGAIEEFVKLKMNVIMLKLLNEIGNRDLSKMYDKNLIALINSIYHKWRLEKGMSTQNIAVHHKVALPPPRED</sequence>
<dbReference type="EMBL" id="MT144673">
    <property type="protein sequence ID" value="QJH97078.1"/>
    <property type="molecule type" value="Genomic_DNA"/>
</dbReference>